<evidence type="ECO:0000313" key="2">
    <source>
        <dbReference type="Proteomes" id="UP000234530"/>
    </source>
</evidence>
<dbReference type="Proteomes" id="UP000234530">
    <property type="component" value="Chromosome"/>
</dbReference>
<proteinExistence type="predicted"/>
<keyword evidence="2" id="KW-1185">Reference proteome</keyword>
<evidence type="ECO:0000313" key="1">
    <source>
        <dbReference type="EMBL" id="AUH66109.1"/>
    </source>
</evidence>
<protein>
    <submittedName>
        <fullName evidence="1">Uncharacterized protein</fullName>
    </submittedName>
</protein>
<dbReference type="AlphaFoldDB" id="A0A2H5F3I4"/>
<dbReference type="KEGG" id="pzh:CX676_02210"/>
<dbReference type="EMBL" id="CP025430">
    <property type="protein sequence ID" value="AUH66109.1"/>
    <property type="molecule type" value="Genomic_DNA"/>
</dbReference>
<organism evidence="1 2">
    <name type="scientific">Paracoccus zhejiangensis</name>
    <dbReference type="NCBI Taxonomy" id="1077935"/>
    <lineage>
        <taxon>Bacteria</taxon>
        <taxon>Pseudomonadati</taxon>
        <taxon>Pseudomonadota</taxon>
        <taxon>Alphaproteobacteria</taxon>
        <taxon>Rhodobacterales</taxon>
        <taxon>Paracoccaceae</taxon>
        <taxon>Paracoccus</taxon>
    </lineage>
</organism>
<sequence length="124" mass="12863">MAAIALATLTLPGITLASSDEAWEEFRAEVETACTALIPDEGGEAVIEVNPFGSESYGAALIINTLPDGAGADRYVCIYDKEAKTAEITAPFLPPEPVAEAVADPDGTIEAEVVPETDAALVQQ</sequence>
<dbReference type="OrthoDB" id="7776561at2"/>
<name>A0A2H5F3I4_9RHOB</name>
<reference evidence="1 2" key="1">
    <citation type="journal article" date="2013" name="Antonie Van Leeuwenhoek">
        <title>Paracoccus zhejiangensis sp. nov., isolated from activated sludge in wastewater-treatment system.</title>
        <authorList>
            <person name="Wu Z.G."/>
            <person name="Zhang D.F."/>
            <person name="Liu Y.L."/>
            <person name="Wang F."/>
            <person name="Jiang X."/>
            <person name="Li C."/>
            <person name="Li S.P."/>
            <person name="Hong Q."/>
            <person name="Li W.J."/>
        </authorList>
    </citation>
    <scope>NUCLEOTIDE SEQUENCE [LARGE SCALE GENOMIC DNA]</scope>
    <source>
        <strain evidence="1 2">J6</strain>
    </source>
</reference>
<accession>A0A2H5F3I4</accession>
<gene>
    <name evidence="1" type="ORF">CX676_02210</name>
</gene>